<evidence type="ECO:0000259" key="2">
    <source>
        <dbReference type="Pfam" id="PF02470"/>
    </source>
</evidence>
<dbReference type="InterPro" id="IPR003399">
    <property type="entry name" value="Mce/MlaD"/>
</dbReference>
<keyword evidence="1" id="KW-0472">Membrane</keyword>
<feature type="transmembrane region" description="Helical" evidence="1">
    <location>
        <begin position="6"/>
        <end position="27"/>
    </location>
</feature>
<keyword evidence="4" id="KW-1185">Reference proteome</keyword>
<accession>A0A6G8IM83</accession>
<keyword evidence="1" id="KW-1133">Transmembrane helix</keyword>
<dbReference type="PANTHER" id="PTHR33371">
    <property type="entry name" value="INTERMEMBRANE PHOSPHOLIPID TRANSPORT SYSTEM BINDING PROTEIN MLAD-RELATED"/>
    <property type="match status" value="1"/>
</dbReference>
<dbReference type="Proteomes" id="UP000503162">
    <property type="component" value="Chromosome"/>
</dbReference>
<dbReference type="RefSeq" id="WP_166229986.1">
    <property type="nucleotide sequence ID" value="NZ_CP049989.1"/>
</dbReference>
<keyword evidence="1" id="KW-0812">Transmembrane</keyword>
<dbReference type="InterPro" id="IPR052336">
    <property type="entry name" value="MlaD_Phospholipid_Transporter"/>
</dbReference>
<evidence type="ECO:0000256" key="1">
    <source>
        <dbReference type="SAM" id="Phobius"/>
    </source>
</evidence>
<sequence length="326" mass="34919">MKRNALLIGSFVVAAGFIVLAAIFWLGGDDWFGRQQKATVFYEDNVSGLSVGAPVTFRGVAIGQVTEIGIRVDGATLRTTVPVVLKLQSAALNLSGTDAPADIPALVRRGLRARLASQSIVTGQKAVELDFAPDTDAKLHGATRHPEIPAIQDRFGPLIEQVAELPLRETVREMRATVEEMRATLVSVQQTLGGVQTAMASASGELQKTAVASRETLSAATETIRELQASSRTTLASIDRLAQSTEQTVRDARPELQAALEGAREASQSARLAMNRLADLSSPDAPLRADLEAAVRDLSQAARGLRSFSELLEEQPNALIFGNRRE</sequence>
<gene>
    <name evidence="3" type="ORF">G9Q37_19725</name>
</gene>
<reference evidence="3 4" key="1">
    <citation type="submission" date="2020-03" db="EMBL/GenBank/DDBJ databases">
        <title>Hydrogenophaga sp. nov. isolated from cyanobacterial mat.</title>
        <authorList>
            <person name="Thorat V."/>
            <person name="Kirdat K."/>
            <person name="Tiwarekar B."/>
            <person name="Costa E.D."/>
            <person name="Yadav A."/>
        </authorList>
    </citation>
    <scope>NUCLEOTIDE SEQUENCE [LARGE SCALE GENOMIC DNA]</scope>
    <source>
        <strain evidence="3 4">BA0156</strain>
    </source>
</reference>
<dbReference type="Pfam" id="PF02470">
    <property type="entry name" value="MlaD"/>
    <property type="match status" value="1"/>
</dbReference>
<dbReference type="PANTHER" id="PTHR33371:SF4">
    <property type="entry name" value="INTERMEMBRANE PHOSPHOLIPID TRANSPORT SYSTEM BINDING PROTEIN MLAD"/>
    <property type="match status" value="1"/>
</dbReference>
<evidence type="ECO:0000313" key="4">
    <source>
        <dbReference type="Proteomes" id="UP000503162"/>
    </source>
</evidence>
<feature type="domain" description="Mce/MlaD" evidence="2">
    <location>
        <begin position="40"/>
        <end position="131"/>
    </location>
</feature>
<organism evidence="3 4">
    <name type="scientific">Hydrogenophaga crocea</name>
    <dbReference type="NCBI Taxonomy" id="2716225"/>
    <lineage>
        <taxon>Bacteria</taxon>
        <taxon>Pseudomonadati</taxon>
        <taxon>Pseudomonadota</taxon>
        <taxon>Betaproteobacteria</taxon>
        <taxon>Burkholderiales</taxon>
        <taxon>Comamonadaceae</taxon>
        <taxon>Hydrogenophaga</taxon>
    </lineage>
</organism>
<dbReference type="KEGG" id="hcz:G9Q37_19725"/>
<proteinExistence type="predicted"/>
<dbReference type="AlphaFoldDB" id="A0A6G8IM83"/>
<protein>
    <submittedName>
        <fullName evidence="3">MCE family protein</fullName>
    </submittedName>
</protein>
<name>A0A6G8IM83_9BURK</name>
<evidence type="ECO:0000313" key="3">
    <source>
        <dbReference type="EMBL" id="QIM54223.1"/>
    </source>
</evidence>
<dbReference type="EMBL" id="CP049989">
    <property type="protein sequence ID" value="QIM54223.1"/>
    <property type="molecule type" value="Genomic_DNA"/>
</dbReference>